<protein>
    <submittedName>
        <fullName evidence="1">Uncharacterized protein</fullName>
    </submittedName>
</protein>
<feature type="non-terminal residue" evidence="1">
    <location>
        <position position="92"/>
    </location>
</feature>
<evidence type="ECO:0000313" key="2">
    <source>
        <dbReference type="Proteomes" id="UP000054359"/>
    </source>
</evidence>
<name>A0A087V0C1_STEMI</name>
<dbReference type="Gene3D" id="2.130.10.10">
    <property type="entry name" value="YVTN repeat-like/Quinoprotein amine dehydrogenase"/>
    <property type="match status" value="1"/>
</dbReference>
<dbReference type="Proteomes" id="UP000054359">
    <property type="component" value="Unassembled WGS sequence"/>
</dbReference>
<evidence type="ECO:0000313" key="1">
    <source>
        <dbReference type="EMBL" id="KFM83060.1"/>
    </source>
</evidence>
<gene>
    <name evidence="1" type="ORF">X975_07481</name>
</gene>
<sequence>MHTVLKNECPILQVDWSSDGDCLMTAYRKDDFCEVALWRIADSKRLKSALAQTMDWPQHTCTLSHNILGIWKRIKDVFYLSCNRRGSKLAAG</sequence>
<reference evidence="1 2" key="1">
    <citation type="submission" date="2013-11" db="EMBL/GenBank/DDBJ databases">
        <title>Genome sequencing of Stegodyphus mimosarum.</title>
        <authorList>
            <person name="Bechsgaard J."/>
        </authorList>
    </citation>
    <scope>NUCLEOTIDE SEQUENCE [LARGE SCALE GENOMIC DNA]</scope>
</reference>
<keyword evidence="2" id="KW-1185">Reference proteome</keyword>
<dbReference type="OrthoDB" id="47802at2759"/>
<proteinExistence type="predicted"/>
<organism evidence="1 2">
    <name type="scientific">Stegodyphus mimosarum</name>
    <name type="common">African social velvet spider</name>
    <dbReference type="NCBI Taxonomy" id="407821"/>
    <lineage>
        <taxon>Eukaryota</taxon>
        <taxon>Metazoa</taxon>
        <taxon>Ecdysozoa</taxon>
        <taxon>Arthropoda</taxon>
        <taxon>Chelicerata</taxon>
        <taxon>Arachnida</taxon>
        <taxon>Araneae</taxon>
        <taxon>Araneomorphae</taxon>
        <taxon>Entelegynae</taxon>
        <taxon>Eresoidea</taxon>
        <taxon>Eresidae</taxon>
        <taxon>Stegodyphus</taxon>
    </lineage>
</organism>
<dbReference type="InterPro" id="IPR015943">
    <property type="entry name" value="WD40/YVTN_repeat-like_dom_sf"/>
</dbReference>
<dbReference type="EMBL" id="KK122589">
    <property type="protein sequence ID" value="KFM83060.1"/>
    <property type="molecule type" value="Genomic_DNA"/>
</dbReference>
<dbReference type="AlphaFoldDB" id="A0A087V0C1"/>
<accession>A0A087V0C1</accession>